<dbReference type="Proteomes" id="UP000593564">
    <property type="component" value="Unassembled WGS sequence"/>
</dbReference>
<dbReference type="EMBL" id="JACBKZ010000009">
    <property type="protein sequence ID" value="KAF5941453.1"/>
    <property type="molecule type" value="Genomic_DNA"/>
</dbReference>
<dbReference type="InterPro" id="IPR012337">
    <property type="entry name" value="RNaseH-like_sf"/>
</dbReference>
<dbReference type="PANTHER" id="PTHR23272">
    <property type="entry name" value="BED FINGER-RELATED"/>
    <property type="match status" value="1"/>
</dbReference>
<dbReference type="AlphaFoldDB" id="A0A7J7GKX0"/>
<keyword evidence="3" id="KW-1185">Reference proteome</keyword>
<protein>
    <recommendedName>
        <fullName evidence="1">hAT-like transposase RNase-H fold domain-containing protein</fullName>
    </recommendedName>
</protein>
<dbReference type="InterPro" id="IPR025525">
    <property type="entry name" value="hAT-like_transposase_RNase-H"/>
</dbReference>
<dbReference type="GO" id="GO:0003677">
    <property type="term" value="F:DNA binding"/>
    <property type="evidence" value="ECO:0007669"/>
    <property type="project" value="InterPro"/>
</dbReference>
<evidence type="ECO:0000313" key="3">
    <source>
        <dbReference type="Proteomes" id="UP000593564"/>
    </source>
</evidence>
<proteinExistence type="predicted"/>
<reference evidence="2 3" key="2">
    <citation type="submission" date="2020-07" db="EMBL/GenBank/DDBJ databases">
        <title>Genome assembly of wild tea tree DASZ reveals pedigree and selection history of tea varieties.</title>
        <authorList>
            <person name="Zhang W."/>
        </authorList>
    </citation>
    <scope>NUCLEOTIDE SEQUENCE [LARGE SCALE GENOMIC DNA]</scope>
    <source>
        <strain evidence="3">cv. G240</strain>
        <tissue evidence="2">Leaf</tissue>
    </source>
</reference>
<dbReference type="PANTHER" id="PTHR23272:SF135">
    <property type="entry name" value="ZINC FINGER BED DOMAIN-CONTAINING PROTEIN DAYSLEEPER-LIKE"/>
    <property type="match status" value="1"/>
</dbReference>
<accession>A0A7J7GKX0</accession>
<comment type="caution">
    <text evidence="2">The sequence shown here is derived from an EMBL/GenBank/DDBJ whole genome shotgun (WGS) entry which is preliminary data.</text>
</comment>
<organism evidence="2 3">
    <name type="scientific">Camellia sinensis</name>
    <name type="common">Tea plant</name>
    <name type="synonym">Thea sinensis</name>
    <dbReference type="NCBI Taxonomy" id="4442"/>
    <lineage>
        <taxon>Eukaryota</taxon>
        <taxon>Viridiplantae</taxon>
        <taxon>Streptophyta</taxon>
        <taxon>Embryophyta</taxon>
        <taxon>Tracheophyta</taxon>
        <taxon>Spermatophyta</taxon>
        <taxon>Magnoliopsida</taxon>
        <taxon>eudicotyledons</taxon>
        <taxon>Gunneridae</taxon>
        <taxon>Pentapetalae</taxon>
        <taxon>asterids</taxon>
        <taxon>Ericales</taxon>
        <taxon>Theaceae</taxon>
        <taxon>Camellia</taxon>
    </lineage>
</organism>
<name>A0A7J7GKX0_CAMSI</name>
<sequence>MFNLMTEDAFKEISNIIRKVRCLILWNYSPRWDYTAFKLKQALDLELMGEFSSQHVRDNYDIPSTDEWRKVKCVYKLVEIAHDVANFASNVAKKMLQRIDKYLNDMFLVLAIASVMDPRCKMRYIEYLSSKSMLYGDYVNNDLEKEHSMSDSTSDDSEEELPNIRRPIGMGLFHSHTCRICTPFLSLLGPGEDGTEGNIAHLRWLSKRHSGQSYENPPLSASEWKWQLYVLGNEYSSEDGSRKGRQWKVVASIVLDLVLRTSSSLIGMHLSSSAMNSAKVLFPVQG</sequence>
<evidence type="ECO:0000313" key="2">
    <source>
        <dbReference type="EMBL" id="KAF5941453.1"/>
    </source>
</evidence>
<reference evidence="3" key="1">
    <citation type="journal article" date="2020" name="Nat. Commun.">
        <title>Genome assembly of wild tea tree DASZ reveals pedigree and selection history of tea varieties.</title>
        <authorList>
            <person name="Zhang W."/>
            <person name="Zhang Y."/>
            <person name="Qiu H."/>
            <person name="Guo Y."/>
            <person name="Wan H."/>
            <person name="Zhang X."/>
            <person name="Scossa F."/>
            <person name="Alseekh S."/>
            <person name="Zhang Q."/>
            <person name="Wang P."/>
            <person name="Xu L."/>
            <person name="Schmidt M.H."/>
            <person name="Jia X."/>
            <person name="Li D."/>
            <person name="Zhu A."/>
            <person name="Guo F."/>
            <person name="Chen W."/>
            <person name="Ni D."/>
            <person name="Usadel B."/>
            <person name="Fernie A.R."/>
            <person name="Wen W."/>
        </authorList>
    </citation>
    <scope>NUCLEOTIDE SEQUENCE [LARGE SCALE GENOMIC DNA]</scope>
    <source>
        <strain evidence="3">cv. G240</strain>
    </source>
</reference>
<gene>
    <name evidence="2" type="ORF">HYC85_019095</name>
</gene>
<evidence type="ECO:0000259" key="1">
    <source>
        <dbReference type="Pfam" id="PF14372"/>
    </source>
</evidence>
<dbReference type="SUPFAM" id="SSF53098">
    <property type="entry name" value="Ribonuclease H-like"/>
    <property type="match status" value="1"/>
</dbReference>
<feature type="domain" description="hAT-like transposase RNase-H fold" evidence="1">
    <location>
        <begin position="76"/>
        <end position="132"/>
    </location>
</feature>
<dbReference type="Pfam" id="PF14372">
    <property type="entry name" value="hAT-like_RNase-H"/>
    <property type="match status" value="1"/>
</dbReference>